<dbReference type="EMBL" id="CM056743">
    <property type="protein sequence ID" value="KAJ8670657.1"/>
    <property type="molecule type" value="Genomic_DNA"/>
</dbReference>
<proteinExistence type="predicted"/>
<accession>A0ACC2NHS4</accession>
<evidence type="ECO:0000313" key="1">
    <source>
        <dbReference type="EMBL" id="KAJ8670657.1"/>
    </source>
</evidence>
<keyword evidence="2" id="KW-1185">Reference proteome</keyword>
<dbReference type="Proteomes" id="UP001239111">
    <property type="component" value="Chromosome 3"/>
</dbReference>
<protein>
    <submittedName>
        <fullName evidence="1">Uncharacterized protein</fullName>
    </submittedName>
</protein>
<comment type="caution">
    <text evidence="1">The sequence shown here is derived from an EMBL/GenBank/DDBJ whole genome shotgun (WGS) entry which is preliminary data.</text>
</comment>
<evidence type="ECO:0000313" key="2">
    <source>
        <dbReference type="Proteomes" id="UP001239111"/>
    </source>
</evidence>
<sequence>MFLKVAKLYSHSLKSVFPRSYSLVSTSCKICQQKRIQMILITRSVMERPKELDQIRLRSKEREKDRYYQQKGDRKQSHHEEIGAYAIFLLSIPVITFGLGTWQVGRRQWKLELIKDLEQKLSSEPVEIPENLRDLVKMEYCPIKARGRFLYDEEFVMSPRSLIVDGKPASEGKGNMITKPGQSRGCYVITPFKLEDRDLVILVNRGWLPNKYKSAEARKNCRVEGVIEITGINRLHEARPQFVFKNEPEKGIWNYRDLYQMSEFAHSAPVFLDRIETDPGPNMPIGGQTRVSMRNEHLSYIITWYTLAAITGTYWYRMYILKKPIF</sequence>
<name>A0ACC2NHS4_9HYME</name>
<reference evidence="1" key="1">
    <citation type="submission" date="2023-04" db="EMBL/GenBank/DDBJ databases">
        <title>A chromosome-level genome assembly of the parasitoid wasp Eretmocerus hayati.</title>
        <authorList>
            <person name="Zhong Y."/>
            <person name="Liu S."/>
            <person name="Liu Y."/>
        </authorList>
    </citation>
    <scope>NUCLEOTIDE SEQUENCE</scope>
    <source>
        <strain evidence="1">ZJU_SS_LIU_2023</strain>
    </source>
</reference>
<gene>
    <name evidence="1" type="ORF">QAD02_001916</name>
</gene>
<organism evidence="1 2">
    <name type="scientific">Eretmocerus hayati</name>
    <dbReference type="NCBI Taxonomy" id="131215"/>
    <lineage>
        <taxon>Eukaryota</taxon>
        <taxon>Metazoa</taxon>
        <taxon>Ecdysozoa</taxon>
        <taxon>Arthropoda</taxon>
        <taxon>Hexapoda</taxon>
        <taxon>Insecta</taxon>
        <taxon>Pterygota</taxon>
        <taxon>Neoptera</taxon>
        <taxon>Endopterygota</taxon>
        <taxon>Hymenoptera</taxon>
        <taxon>Apocrita</taxon>
        <taxon>Proctotrupomorpha</taxon>
        <taxon>Chalcidoidea</taxon>
        <taxon>Aphelinidae</taxon>
        <taxon>Aphelininae</taxon>
        <taxon>Eretmocerus</taxon>
    </lineage>
</organism>